<dbReference type="AlphaFoldDB" id="A0A8C2CXE7"/>
<dbReference type="InterPro" id="IPR013625">
    <property type="entry name" value="PTB"/>
</dbReference>
<dbReference type="Pfam" id="PF10409">
    <property type="entry name" value="PTEN_C2"/>
    <property type="match status" value="1"/>
</dbReference>
<dbReference type="Proteomes" id="UP000694701">
    <property type="component" value="Unplaced"/>
</dbReference>
<organism evidence="9 10">
    <name type="scientific">Cyprinus carpio</name>
    <name type="common">Common carp</name>
    <dbReference type="NCBI Taxonomy" id="7962"/>
    <lineage>
        <taxon>Eukaryota</taxon>
        <taxon>Metazoa</taxon>
        <taxon>Chordata</taxon>
        <taxon>Craniata</taxon>
        <taxon>Vertebrata</taxon>
        <taxon>Euteleostomi</taxon>
        <taxon>Actinopterygii</taxon>
        <taxon>Neopterygii</taxon>
        <taxon>Teleostei</taxon>
        <taxon>Ostariophysi</taxon>
        <taxon>Cypriniformes</taxon>
        <taxon>Cyprinidae</taxon>
        <taxon>Cyprininae</taxon>
        <taxon>Cyprinus</taxon>
    </lineage>
</organism>
<dbReference type="Gene3D" id="2.60.40.1110">
    <property type="match status" value="1"/>
</dbReference>
<dbReference type="InterPro" id="IPR033929">
    <property type="entry name" value="Tensin_PTB"/>
</dbReference>
<dbReference type="SMART" id="SM00462">
    <property type="entry name" value="PTB"/>
    <property type="match status" value="1"/>
</dbReference>
<keyword evidence="3" id="KW-0597">Phosphoprotein</keyword>
<dbReference type="InterPro" id="IPR006020">
    <property type="entry name" value="PTB/PI_dom"/>
</dbReference>
<evidence type="ECO:0000256" key="5">
    <source>
        <dbReference type="ARBA" id="ARBA00022999"/>
    </source>
</evidence>
<dbReference type="PANTHER" id="PTHR45734:SF5">
    <property type="entry name" value="TENSIN-3"/>
    <property type="match status" value="1"/>
</dbReference>
<keyword evidence="5" id="KW-0727">SH2 domain</keyword>
<evidence type="ECO:0000256" key="2">
    <source>
        <dbReference type="ARBA" id="ARBA00007881"/>
    </source>
</evidence>
<dbReference type="SUPFAM" id="SSF49562">
    <property type="entry name" value="C2 domain (Calcium/lipid-binding domain, CaLB)"/>
    <property type="match status" value="1"/>
</dbReference>
<dbReference type="PROSITE" id="PS01179">
    <property type="entry name" value="PID"/>
    <property type="match status" value="1"/>
</dbReference>
<evidence type="ECO:0000313" key="9">
    <source>
        <dbReference type="Ensembl" id="ENSCCRP00020018503.1"/>
    </source>
</evidence>
<feature type="domain" description="C2 tensin-type" evidence="8">
    <location>
        <begin position="3"/>
        <end position="128"/>
    </location>
</feature>
<comment type="subcellular location">
    <subcellularLocation>
        <location evidence="1">Cell junction</location>
        <location evidence="1">Focal adhesion</location>
    </subcellularLocation>
</comment>
<dbReference type="Pfam" id="PF08416">
    <property type="entry name" value="PTB"/>
    <property type="match status" value="1"/>
</dbReference>
<protein>
    <recommendedName>
        <fullName evidence="11">PID domain-containing protein</fullName>
    </recommendedName>
</protein>
<dbReference type="InterPro" id="IPR014020">
    <property type="entry name" value="Tensin_C2-dom"/>
</dbReference>
<name>A0A8C2CXE7_CYPCA</name>
<sequence length="428" mass="47206">MNTSPLFLHFILIHCVPQFDPAGACQPYLKVYQGMQVVCVSGVYRVGAAHRDRICIALEPAQLLKGDITVKCFHTSSRTERDDIFRVQVHTGAVQAYSLVFQKHDMEHANKDARFPDYGKVELVFSDGPERISGSERWQNGPDVTVDYMSTDSLSKWKSYQNICSAEEQNSCASSPGISQRQDVDKKHDEEFSSLTLDIHHSIHQLNQLILDLDHTFVPISTKPSCLSRAGGADTQTLQTGSLSALVCQHSITPLALPCKLIIPDRDPLEDAVSASSQSITNSAAELLKQGAACNVWFLGSVEMESLTGFQAVQKATTAVLSTDSLPSSTAVHFKVSSQGITLTDNQRKLFFRRHYAVNTVIFCALDPQDRKWKRDGCSSAKIFGFVERKAASGLENVCHVFAEHDPEQPASAIINFISKVMIGSQRT</sequence>
<dbReference type="SMART" id="SM01326">
    <property type="entry name" value="PTEN_C2"/>
    <property type="match status" value="1"/>
</dbReference>
<dbReference type="FunFam" id="2.30.29.30:FF:000039">
    <property type="entry name" value="Tensin 1"/>
    <property type="match status" value="1"/>
</dbReference>
<evidence type="ECO:0008006" key="11">
    <source>
        <dbReference type="Google" id="ProtNLM"/>
    </source>
</evidence>
<dbReference type="PROSITE" id="PS51182">
    <property type="entry name" value="C2_TENSIN"/>
    <property type="match status" value="1"/>
</dbReference>
<feature type="domain" description="PID" evidence="7">
    <location>
        <begin position="296"/>
        <end position="421"/>
    </location>
</feature>
<evidence type="ECO:0000256" key="4">
    <source>
        <dbReference type="ARBA" id="ARBA00022949"/>
    </source>
</evidence>
<dbReference type="Ensembl" id="ENSCCRT00020020330.1">
    <property type="protein sequence ID" value="ENSCCRP00020018503.1"/>
    <property type="gene ID" value="ENSCCRG00020008792.1"/>
</dbReference>
<dbReference type="PANTHER" id="PTHR45734">
    <property type="entry name" value="TENSIN"/>
    <property type="match status" value="1"/>
</dbReference>
<dbReference type="CDD" id="cd01213">
    <property type="entry name" value="PTB_tensin"/>
    <property type="match status" value="1"/>
</dbReference>
<dbReference type="InterPro" id="IPR011993">
    <property type="entry name" value="PH-like_dom_sf"/>
</dbReference>
<evidence type="ECO:0000256" key="6">
    <source>
        <dbReference type="SAM" id="SignalP"/>
    </source>
</evidence>
<dbReference type="SUPFAM" id="SSF50729">
    <property type="entry name" value="PH domain-like"/>
    <property type="match status" value="1"/>
</dbReference>
<evidence type="ECO:0000256" key="1">
    <source>
        <dbReference type="ARBA" id="ARBA00004246"/>
    </source>
</evidence>
<reference evidence="9" key="1">
    <citation type="submission" date="2025-08" db="UniProtKB">
        <authorList>
            <consortium name="Ensembl"/>
        </authorList>
    </citation>
    <scope>IDENTIFICATION</scope>
</reference>
<dbReference type="InterPro" id="IPR051484">
    <property type="entry name" value="Tensin_PTEN_phosphatase"/>
</dbReference>
<dbReference type="InterPro" id="IPR035892">
    <property type="entry name" value="C2_domain_sf"/>
</dbReference>
<proteinExistence type="inferred from homology"/>
<feature type="chain" id="PRO_5034925041" description="PID domain-containing protein" evidence="6">
    <location>
        <begin position="25"/>
        <end position="428"/>
    </location>
</feature>
<dbReference type="Gene3D" id="2.30.29.30">
    <property type="entry name" value="Pleckstrin-homology domain (PH domain)/Phosphotyrosine-binding domain (PTB)"/>
    <property type="match status" value="1"/>
</dbReference>
<evidence type="ECO:0000259" key="8">
    <source>
        <dbReference type="PROSITE" id="PS51182"/>
    </source>
</evidence>
<feature type="signal peptide" evidence="6">
    <location>
        <begin position="1"/>
        <end position="24"/>
    </location>
</feature>
<keyword evidence="4" id="KW-0965">Cell junction</keyword>
<evidence type="ECO:0000256" key="3">
    <source>
        <dbReference type="ARBA" id="ARBA00022553"/>
    </source>
</evidence>
<evidence type="ECO:0000313" key="10">
    <source>
        <dbReference type="Proteomes" id="UP000694701"/>
    </source>
</evidence>
<accession>A0A8C2CXE7</accession>
<keyword evidence="6" id="KW-0732">Signal</keyword>
<dbReference type="GO" id="GO:0005925">
    <property type="term" value="C:focal adhesion"/>
    <property type="evidence" value="ECO:0007669"/>
    <property type="project" value="UniProtKB-SubCell"/>
</dbReference>
<evidence type="ECO:0000259" key="7">
    <source>
        <dbReference type="PROSITE" id="PS01179"/>
    </source>
</evidence>
<comment type="similarity">
    <text evidence="2">Belongs to the PTEN phosphatase protein family.</text>
</comment>